<dbReference type="GO" id="GO:0019441">
    <property type="term" value="P:L-tryptophan catabolic process to kynurenine"/>
    <property type="evidence" value="ECO:0007669"/>
    <property type="project" value="InterPro"/>
</dbReference>
<gene>
    <name evidence="1" type="ORF">HYN59_02330</name>
</gene>
<dbReference type="RefSeq" id="WP_108776728.1">
    <property type="nucleotide sequence ID" value="NZ_CP029186.1"/>
</dbReference>
<dbReference type="OrthoDB" id="9814192at2"/>
<dbReference type="AlphaFoldDB" id="A0A2S1QUC2"/>
<name>A0A2S1QUC2_9FLAO</name>
<dbReference type="KEGG" id="falb:HYN59_02330"/>
<reference evidence="1 2" key="1">
    <citation type="submission" date="2018-04" db="EMBL/GenBank/DDBJ databases">
        <title>Genome sequencing of Flavobacterium sp. HYN0059.</title>
        <authorList>
            <person name="Yi H."/>
            <person name="Baek C."/>
        </authorList>
    </citation>
    <scope>NUCLEOTIDE SEQUENCE [LARGE SCALE GENOMIC DNA]</scope>
    <source>
        <strain evidence="1 2">HYN0059</strain>
    </source>
</reference>
<keyword evidence="2" id="KW-1185">Reference proteome</keyword>
<dbReference type="InterPro" id="IPR037175">
    <property type="entry name" value="KFase_sf"/>
</dbReference>
<accession>A0A2S1QUC2</accession>
<dbReference type="SUPFAM" id="SSF102198">
    <property type="entry name" value="Putative cyclase"/>
    <property type="match status" value="1"/>
</dbReference>
<dbReference type="Pfam" id="PF04199">
    <property type="entry name" value="Cyclase"/>
    <property type="match status" value="1"/>
</dbReference>
<dbReference type="GO" id="GO:0004061">
    <property type="term" value="F:arylformamidase activity"/>
    <property type="evidence" value="ECO:0007669"/>
    <property type="project" value="InterPro"/>
</dbReference>
<evidence type="ECO:0000313" key="2">
    <source>
        <dbReference type="Proteomes" id="UP000244929"/>
    </source>
</evidence>
<evidence type="ECO:0000313" key="1">
    <source>
        <dbReference type="EMBL" id="AWH84018.1"/>
    </source>
</evidence>
<dbReference type="EMBL" id="CP029186">
    <property type="protein sequence ID" value="AWH84018.1"/>
    <property type="molecule type" value="Genomic_DNA"/>
</dbReference>
<dbReference type="Gene3D" id="3.50.30.50">
    <property type="entry name" value="Putative cyclase"/>
    <property type="match status" value="1"/>
</dbReference>
<dbReference type="Proteomes" id="UP000244929">
    <property type="component" value="Chromosome"/>
</dbReference>
<dbReference type="InterPro" id="IPR007325">
    <property type="entry name" value="KFase/CYL"/>
</dbReference>
<sequence>MKATINHNNTTFEVDLSQPIDISIPLTYNEENPIAWYLSKPVIEPVKMGDWTGKVSEGASTNFNNIFFNPHGHGTHTECLGHITKDFYSVNRALKQFFFLAEVVSIQPEPQGEDLLITKAQIEKALVGKPVEAIVIRTLPNDLNKRSKNYSNTNPPYLEEAAALFLRESGIKHLLIDLPSVDREEDGGKLVAHKAFWNVTDVTNLNSDARHDATITEMIFVPDTVADGSYLLNLQIASFENDASPSKPVLYKII</sequence>
<organism evidence="1 2">
    <name type="scientific">Flavobacterium album</name>
    <dbReference type="NCBI Taxonomy" id="2175091"/>
    <lineage>
        <taxon>Bacteria</taxon>
        <taxon>Pseudomonadati</taxon>
        <taxon>Bacteroidota</taxon>
        <taxon>Flavobacteriia</taxon>
        <taxon>Flavobacteriales</taxon>
        <taxon>Flavobacteriaceae</taxon>
        <taxon>Flavobacterium</taxon>
    </lineage>
</organism>
<protein>
    <submittedName>
        <fullName evidence="1">Metal-dependent hydrolase</fullName>
    </submittedName>
</protein>
<proteinExistence type="predicted"/>
<keyword evidence="1" id="KW-0378">Hydrolase</keyword>